<accession>A0A4Y7PI20</accession>
<gene>
    <name evidence="1" type="ORF">BD410DRAFT_845860</name>
</gene>
<protein>
    <submittedName>
        <fullName evidence="1">Uncharacterized protein</fullName>
    </submittedName>
</protein>
<organism evidence="1 2">
    <name type="scientific">Rickenella mellea</name>
    <dbReference type="NCBI Taxonomy" id="50990"/>
    <lineage>
        <taxon>Eukaryota</taxon>
        <taxon>Fungi</taxon>
        <taxon>Dikarya</taxon>
        <taxon>Basidiomycota</taxon>
        <taxon>Agaricomycotina</taxon>
        <taxon>Agaricomycetes</taxon>
        <taxon>Hymenochaetales</taxon>
        <taxon>Rickenellaceae</taxon>
        <taxon>Rickenella</taxon>
    </lineage>
</organism>
<reference evidence="1 2" key="1">
    <citation type="submission" date="2018-06" db="EMBL/GenBank/DDBJ databases">
        <title>A transcriptomic atlas of mushroom development highlights an independent origin of complex multicellularity.</title>
        <authorList>
            <consortium name="DOE Joint Genome Institute"/>
            <person name="Krizsan K."/>
            <person name="Almasi E."/>
            <person name="Merenyi Z."/>
            <person name="Sahu N."/>
            <person name="Viragh M."/>
            <person name="Koszo T."/>
            <person name="Mondo S."/>
            <person name="Kiss B."/>
            <person name="Balint B."/>
            <person name="Kues U."/>
            <person name="Barry K."/>
            <person name="Hegedus J.C."/>
            <person name="Henrissat B."/>
            <person name="Johnson J."/>
            <person name="Lipzen A."/>
            <person name="Ohm R."/>
            <person name="Nagy I."/>
            <person name="Pangilinan J."/>
            <person name="Yan J."/>
            <person name="Xiong Y."/>
            <person name="Grigoriev I.V."/>
            <person name="Hibbett D.S."/>
            <person name="Nagy L.G."/>
        </authorList>
    </citation>
    <scope>NUCLEOTIDE SEQUENCE [LARGE SCALE GENOMIC DNA]</scope>
    <source>
        <strain evidence="1 2">SZMC22713</strain>
    </source>
</reference>
<name>A0A4Y7PI20_9AGAM</name>
<sequence length="321" mass="36393">MADGVSFPIPNDHQVILHELRKSDVVNIRGWDVEANKLSVVRWPNFGPNESPFTRGRVPPTEFSAYRRTHKFKFPCCLCPSLSRLLGQNDRSRIYTEAAIYRPTEGPYKGKFVAQCAQGRCGYLVPIEEIYTKSGVQPKIYPRRGKFCLLPTRLIDELWTDEPFADTDEPAPPPVRHYTEVATEVIRPQAPPARNATPGPARGLRRTYAAEFLLDRPAISPSPPHVQARFTFATDTVPARYGTPLDLFGPAPQNRHPNVETWQYFKLECIDERFRHLVAKCRDCGVLKKNGAFHVCAPPEVIDLTGDESDEEMDWVFTDAE</sequence>
<dbReference type="OrthoDB" id="2611509at2759"/>
<dbReference type="VEuPathDB" id="FungiDB:BD410DRAFT_845860"/>
<evidence type="ECO:0000313" key="2">
    <source>
        <dbReference type="Proteomes" id="UP000294933"/>
    </source>
</evidence>
<dbReference type="Proteomes" id="UP000294933">
    <property type="component" value="Unassembled WGS sequence"/>
</dbReference>
<dbReference type="EMBL" id="ML170320">
    <property type="protein sequence ID" value="TDL14631.1"/>
    <property type="molecule type" value="Genomic_DNA"/>
</dbReference>
<proteinExistence type="predicted"/>
<evidence type="ECO:0000313" key="1">
    <source>
        <dbReference type="EMBL" id="TDL14631.1"/>
    </source>
</evidence>
<dbReference type="AlphaFoldDB" id="A0A4Y7PI20"/>
<keyword evidence="2" id="KW-1185">Reference proteome</keyword>